<gene>
    <name evidence="1" type="ORF">AACH10_20480</name>
</gene>
<organism evidence="1 2">
    <name type="scientific">Pseudaquabacterium inlustre</name>
    <dbReference type="NCBI Taxonomy" id="2984192"/>
    <lineage>
        <taxon>Bacteria</taxon>
        <taxon>Pseudomonadati</taxon>
        <taxon>Pseudomonadota</taxon>
        <taxon>Betaproteobacteria</taxon>
        <taxon>Burkholderiales</taxon>
        <taxon>Sphaerotilaceae</taxon>
        <taxon>Pseudaquabacterium</taxon>
    </lineage>
</organism>
<evidence type="ECO:0008006" key="3">
    <source>
        <dbReference type="Google" id="ProtNLM"/>
    </source>
</evidence>
<keyword evidence="2" id="KW-1185">Reference proteome</keyword>
<accession>A0ABU9CLY8</accession>
<protein>
    <recommendedName>
        <fullName evidence="3">DUF3024 domain-containing protein</fullName>
    </recommendedName>
</protein>
<evidence type="ECO:0000313" key="1">
    <source>
        <dbReference type="EMBL" id="MEK8052638.1"/>
    </source>
</evidence>
<evidence type="ECO:0000313" key="2">
    <source>
        <dbReference type="Proteomes" id="UP001365405"/>
    </source>
</evidence>
<comment type="caution">
    <text evidence="1">The sequence shown here is derived from an EMBL/GenBank/DDBJ whole genome shotgun (WGS) entry which is preliminary data.</text>
</comment>
<reference evidence="1 2" key="1">
    <citation type="submission" date="2024-04" db="EMBL/GenBank/DDBJ databases">
        <title>Novel species of the genus Ideonella isolated from streams.</title>
        <authorList>
            <person name="Lu H."/>
        </authorList>
    </citation>
    <scope>NUCLEOTIDE SEQUENCE [LARGE SCALE GENOMIC DNA]</scope>
    <source>
        <strain evidence="1 2">DXS22W</strain>
    </source>
</reference>
<proteinExistence type="predicted"/>
<dbReference type="InterPro" id="IPR021388">
    <property type="entry name" value="DUF3024"/>
</dbReference>
<sequence>MNTAAMSEPHDGPLRAAPGMAELFDLDWQRIVRALPSRERYKYVQPRVQREGRGWKIVSPNCSRNIDREGGEIDIAWFEPDAAQPGRWHLHACDHAAGRWVLRRSDLTLPQAITLVCTDTERVFWK</sequence>
<dbReference type="Pfam" id="PF11225">
    <property type="entry name" value="DUF3024"/>
    <property type="match status" value="1"/>
</dbReference>
<dbReference type="EMBL" id="JBBUTH010000010">
    <property type="protein sequence ID" value="MEK8052638.1"/>
    <property type="molecule type" value="Genomic_DNA"/>
</dbReference>
<dbReference type="RefSeq" id="WP_341412364.1">
    <property type="nucleotide sequence ID" value="NZ_JBBUTH010000010.1"/>
</dbReference>
<dbReference type="Proteomes" id="UP001365405">
    <property type="component" value="Unassembled WGS sequence"/>
</dbReference>
<name>A0ABU9CLY8_9BURK</name>